<evidence type="ECO:0000256" key="1">
    <source>
        <dbReference type="ARBA" id="ARBA00011073"/>
    </source>
</evidence>
<evidence type="ECO:0000256" key="3">
    <source>
        <dbReference type="ARBA" id="ARBA00022801"/>
    </source>
</evidence>
<dbReference type="PATRIC" id="fig|742737.3.peg.820"/>
<keyword evidence="4 6" id="KW-0720">Serine protease</keyword>
<dbReference type="PIRSF" id="PIRSF037894">
    <property type="entry name" value="Subtilisin_rel_CspABC"/>
    <property type="match status" value="1"/>
</dbReference>
<dbReference type="Pfam" id="PF00082">
    <property type="entry name" value="Peptidase_S8"/>
    <property type="match status" value="2"/>
</dbReference>
<gene>
    <name evidence="8" type="ORF">HMPREF9473_00825</name>
</gene>
<evidence type="ECO:0000313" key="9">
    <source>
        <dbReference type="Proteomes" id="UP000005384"/>
    </source>
</evidence>
<name>G5IBA3_9FIRM</name>
<dbReference type="AlphaFoldDB" id="G5IBA3"/>
<dbReference type="SUPFAM" id="SSF52743">
    <property type="entry name" value="Subtilisin-like"/>
    <property type="match status" value="1"/>
</dbReference>
<dbReference type="InterPro" id="IPR050131">
    <property type="entry name" value="Peptidase_S8_subtilisin-like"/>
</dbReference>
<dbReference type="InterPro" id="IPR034045">
    <property type="entry name" value="Pep_S8_CspA-like"/>
</dbReference>
<evidence type="ECO:0000259" key="7">
    <source>
        <dbReference type="Pfam" id="PF00082"/>
    </source>
</evidence>
<dbReference type="InterPro" id="IPR036852">
    <property type="entry name" value="Peptidase_S8/S53_dom_sf"/>
</dbReference>
<dbReference type="Gene3D" id="2.60.120.1290">
    <property type="match status" value="1"/>
</dbReference>
<reference evidence="8 9" key="1">
    <citation type="submission" date="2011-08" db="EMBL/GenBank/DDBJ databases">
        <title>The Genome Sequence of Clostridium hathewayi WAL-18680.</title>
        <authorList>
            <consortium name="The Broad Institute Genome Sequencing Platform"/>
            <person name="Earl A."/>
            <person name="Ward D."/>
            <person name="Feldgarden M."/>
            <person name="Gevers D."/>
            <person name="Finegold S.M."/>
            <person name="Summanen P.H."/>
            <person name="Molitoris D.R."/>
            <person name="Song M."/>
            <person name="Daigneault M."/>
            <person name="Allen-Vercoe E."/>
            <person name="Young S.K."/>
            <person name="Zeng Q."/>
            <person name="Gargeya S."/>
            <person name="Fitzgerald M."/>
            <person name="Haas B."/>
            <person name="Abouelleil A."/>
            <person name="Alvarado L."/>
            <person name="Arachchi H.M."/>
            <person name="Berlin A."/>
            <person name="Brown A."/>
            <person name="Chapman S.B."/>
            <person name="Chen Z."/>
            <person name="Dunbar C."/>
            <person name="Freedman E."/>
            <person name="Gearin G."/>
            <person name="Gellesch M."/>
            <person name="Goldberg J."/>
            <person name="Griggs A."/>
            <person name="Gujja S."/>
            <person name="Heiman D."/>
            <person name="Howarth C."/>
            <person name="Larson L."/>
            <person name="Lui A."/>
            <person name="MacDonald P.J.P."/>
            <person name="Montmayeur A."/>
            <person name="Murphy C."/>
            <person name="Neiman D."/>
            <person name="Pearson M."/>
            <person name="Priest M."/>
            <person name="Roberts A."/>
            <person name="Saif S."/>
            <person name="Shea T."/>
            <person name="Shenoy N."/>
            <person name="Sisk P."/>
            <person name="Stolte C."/>
            <person name="Sykes S."/>
            <person name="Wortman J."/>
            <person name="Nusbaum C."/>
            <person name="Birren B."/>
        </authorList>
    </citation>
    <scope>NUCLEOTIDE SEQUENCE [LARGE SCALE GENOMIC DNA]</scope>
    <source>
        <strain evidence="8 9">WAL-18680</strain>
    </source>
</reference>
<dbReference type="PANTHER" id="PTHR43806">
    <property type="entry name" value="PEPTIDASE S8"/>
    <property type="match status" value="1"/>
</dbReference>
<feature type="active site" description="Charge relay system" evidence="5 6">
    <location>
        <position position="509"/>
    </location>
</feature>
<sequence>MATCTSNVAGEDYADFIHRHNNLSMEQLMEQFGTSCIEYVNTEYAIIHIPLQTAQPISIERDTYDAIPKLFALLDTTSMSASGILPVFEQPTLNLRGQGAMIGLIDTGIDYQNPIFRKADGTTRILGIWDQNIPGQPFSLPGLRSDFQFLTGTAYTADQINEALRSPDPLSIVPSTDTNGHGTFLAGIAGGGPTANQDFIGASPECSLAVVKLKPAKQYLRDFFLIREDAIAYQENDIMTAITYLTLVATQYQLPLTICIGLGTNQGSHDGTDPLSLRLSDLGRNLGVAAVCAAGNEVGYRNHFMGHFNPSMEYEEVELRAAPGEAGFTLELWATAPELYTVGFVSPTGEIIQRIPQILGNETLVTFRLEQTVITVNYRAQVGVSGNQLIFMRFQAPTPGIWRIRVYNTIFLNGIYHIWLPIHGFTSDDTVFLQADPYTTITGPGNAAFPITVSTYNHMNGSLFIHSSRGNTRNGLLKPDLAAPGVDVYGPGISTGTAPAPMVRMTGSSVAAAHVAGAVANLMSWGMNQGDDTVLNYRNIKSALIRGANRNPAYTYPNREWGYGTLDLYQTFLAMRE</sequence>
<dbReference type="GO" id="GO:0004252">
    <property type="term" value="F:serine-type endopeptidase activity"/>
    <property type="evidence" value="ECO:0007669"/>
    <property type="project" value="UniProtKB-UniRule"/>
</dbReference>
<proteinExistence type="inferred from homology"/>
<dbReference type="InterPro" id="IPR000209">
    <property type="entry name" value="Peptidase_S8/S53_dom"/>
</dbReference>
<keyword evidence="2 6" id="KW-0645">Protease</keyword>
<evidence type="ECO:0000256" key="5">
    <source>
        <dbReference type="PIRSR" id="PIRSR615500-1"/>
    </source>
</evidence>
<comment type="caution">
    <text evidence="8">The sequence shown here is derived from an EMBL/GenBank/DDBJ whole genome shotgun (WGS) entry which is preliminary data.</text>
</comment>
<accession>G5IBA3</accession>
<dbReference type="EMBL" id="ADLN01000006">
    <property type="protein sequence ID" value="EHI61210.1"/>
    <property type="molecule type" value="Genomic_DNA"/>
</dbReference>
<evidence type="ECO:0000313" key="8">
    <source>
        <dbReference type="EMBL" id="EHI61210.1"/>
    </source>
</evidence>
<keyword evidence="9" id="KW-1185">Reference proteome</keyword>
<organism evidence="8 9">
    <name type="scientific">Hungatella hathewayi WAL-18680</name>
    <dbReference type="NCBI Taxonomy" id="742737"/>
    <lineage>
        <taxon>Bacteria</taxon>
        <taxon>Bacillati</taxon>
        <taxon>Bacillota</taxon>
        <taxon>Clostridia</taxon>
        <taxon>Lachnospirales</taxon>
        <taxon>Lachnospiraceae</taxon>
        <taxon>Hungatella</taxon>
    </lineage>
</organism>
<dbReference type="PANTHER" id="PTHR43806:SF11">
    <property type="entry name" value="CEREVISIN-RELATED"/>
    <property type="match status" value="1"/>
</dbReference>
<dbReference type="InterPro" id="IPR017310">
    <property type="entry name" value="Pept_S8A_subtilisin_clostridia"/>
</dbReference>
<evidence type="ECO:0000256" key="2">
    <source>
        <dbReference type="ARBA" id="ARBA00022670"/>
    </source>
</evidence>
<feature type="domain" description="Peptidase S8/S53" evidence="7">
    <location>
        <begin position="97"/>
        <end position="298"/>
    </location>
</feature>
<dbReference type="Gene3D" id="3.40.50.200">
    <property type="entry name" value="Peptidase S8/S53 domain"/>
    <property type="match status" value="1"/>
</dbReference>
<dbReference type="PROSITE" id="PS51892">
    <property type="entry name" value="SUBTILASE"/>
    <property type="match status" value="1"/>
</dbReference>
<comment type="similarity">
    <text evidence="1 6">Belongs to the peptidase S8 family.</text>
</comment>
<dbReference type="InterPro" id="IPR023827">
    <property type="entry name" value="Peptidase_S8_Asp-AS"/>
</dbReference>
<dbReference type="OrthoDB" id="2744137at2"/>
<protein>
    <recommendedName>
        <fullName evidence="7">Peptidase S8/S53 domain-containing protein</fullName>
    </recommendedName>
</protein>
<dbReference type="RefSeq" id="WP_006778811.1">
    <property type="nucleotide sequence ID" value="NZ_CP040506.1"/>
</dbReference>
<dbReference type="CDD" id="cd07478">
    <property type="entry name" value="Peptidases_S8_CspA-like"/>
    <property type="match status" value="1"/>
</dbReference>
<dbReference type="InterPro" id="IPR015500">
    <property type="entry name" value="Peptidase_S8_subtilisin-rel"/>
</dbReference>
<dbReference type="HOGENOM" id="CLU_025670_0_0_9"/>
<feature type="domain" description="Peptidase S8/S53" evidence="7">
    <location>
        <begin position="440"/>
        <end position="564"/>
    </location>
</feature>
<evidence type="ECO:0000256" key="4">
    <source>
        <dbReference type="ARBA" id="ARBA00022825"/>
    </source>
</evidence>
<dbReference type="GO" id="GO:0006508">
    <property type="term" value="P:proteolysis"/>
    <property type="evidence" value="ECO:0007669"/>
    <property type="project" value="UniProtKB-KW"/>
</dbReference>
<dbReference type="Proteomes" id="UP000005384">
    <property type="component" value="Unassembled WGS sequence"/>
</dbReference>
<evidence type="ECO:0000256" key="6">
    <source>
        <dbReference type="PROSITE-ProRule" id="PRU01240"/>
    </source>
</evidence>
<feature type="active site" description="Charge relay system" evidence="5 6">
    <location>
        <position position="106"/>
    </location>
</feature>
<feature type="active site" description="Charge relay system" evidence="5 6">
    <location>
        <position position="181"/>
    </location>
</feature>
<dbReference type="PRINTS" id="PR00723">
    <property type="entry name" value="SUBTILISIN"/>
</dbReference>
<dbReference type="PROSITE" id="PS00136">
    <property type="entry name" value="SUBTILASE_ASP"/>
    <property type="match status" value="1"/>
</dbReference>
<keyword evidence="3 6" id="KW-0378">Hydrolase</keyword>